<dbReference type="EMBL" id="BSDZ01000079">
    <property type="protein sequence ID" value="GLI68359.1"/>
    <property type="molecule type" value="Genomic_DNA"/>
</dbReference>
<feature type="region of interest" description="Disordered" evidence="1">
    <location>
        <begin position="424"/>
        <end position="491"/>
    </location>
</feature>
<gene>
    <name evidence="2" type="ORF">VaNZ11_012762</name>
</gene>
<feature type="compositionally biased region" description="Low complexity" evidence="1">
    <location>
        <begin position="217"/>
        <end position="238"/>
    </location>
</feature>
<feature type="compositionally biased region" description="Polar residues" evidence="1">
    <location>
        <begin position="345"/>
        <end position="358"/>
    </location>
</feature>
<name>A0ABQ5SG47_9CHLO</name>
<feature type="compositionally biased region" description="Low complexity" evidence="1">
    <location>
        <begin position="165"/>
        <end position="179"/>
    </location>
</feature>
<feature type="compositionally biased region" description="Pro residues" evidence="1">
    <location>
        <begin position="180"/>
        <end position="196"/>
    </location>
</feature>
<reference evidence="2 3" key="1">
    <citation type="journal article" date="2023" name="IScience">
        <title>Expanded male sex-determining region conserved during the evolution of homothallism in the green alga Volvox.</title>
        <authorList>
            <person name="Yamamoto K."/>
            <person name="Matsuzaki R."/>
            <person name="Mahakham W."/>
            <person name="Heman W."/>
            <person name="Sekimoto H."/>
            <person name="Kawachi M."/>
            <person name="Minakuchi Y."/>
            <person name="Toyoda A."/>
            <person name="Nozaki H."/>
        </authorList>
    </citation>
    <scope>NUCLEOTIDE SEQUENCE [LARGE SCALE GENOMIC DNA]</scope>
    <source>
        <strain evidence="2 3">NIES-4468</strain>
    </source>
</reference>
<accession>A0ABQ5SG47</accession>
<feature type="compositionally biased region" description="Low complexity" evidence="1">
    <location>
        <begin position="83"/>
        <end position="105"/>
    </location>
</feature>
<protein>
    <submittedName>
        <fullName evidence="2">Uncharacterized protein</fullName>
    </submittedName>
</protein>
<evidence type="ECO:0000256" key="1">
    <source>
        <dbReference type="SAM" id="MobiDB-lite"/>
    </source>
</evidence>
<feature type="compositionally biased region" description="Low complexity" evidence="1">
    <location>
        <begin position="259"/>
        <end position="273"/>
    </location>
</feature>
<organism evidence="2 3">
    <name type="scientific">Volvox africanus</name>
    <dbReference type="NCBI Taxonomy" id="51714"/>
    <lineage>
        <taxon>Eukaryota</taxon>
        <taxon>Viridiplantae</taxon>
        <taxon>Chlorophyta</taxon>
        <taxon>core chlorophytes</taxon>
        <taxon>Chlorophyceae</taxon>
        <taxon>CS clade</taxon>
        <taxon>Chlamydomonadales</taxon>
        <taxon>Volvocaceae</taxon>
        <taxon>Volvox</taxon>
    </lineage>
</organism>
<feature type="compositionally biased region" description="Basic and acidic residues" evidence="1">
    <location>
        <begin position="450"/>
        <end position="460"/>
    </location>
</feature>
<feature type="compositionally biased region" description="Polar residues" evidence="1">
    <location>
        <begin position="34"/>
        <end position="54"/>
    </location>
</feature>
<proteinExistence type="predicted"/>
<feature type="region of interest" description="Disordered" evidence="1">
    <location>
        <begin position="646"/>
        <end position="674"/>
    </location>
</feature>
<feature type="compositionally biased region" description="Polar residues" evidence="1">
    <location>
        <begin position="532"/>
        <end position="546"/>
    </location>
</feature>
<comment type="caution">
    <text evidence="2">The sequence shown here is derived from an EMBL/GenBank/DDBJ whole genome shotgun (WGS) entry which is preliminary data.</text>
</comment>
<feature type="region of interest" description="Disordered" evidence="1">
    <location>
        <begin position="79"/>
        <end position="113"/>
    </location>
</feature>
<evidence type="ECO:0000313" key="2">
    <source>
        <dbReference type="EMBL" id="GLI68359.1"/>
    </source>
</evidence>
<feature type="compositionally biased region" description="Gly residues" evidence="1">
    <location>
        <begin position="480"/>
        <end position="491"/>
    </location>
</feature>
<dbReference type="Proteomes" id="UP001165090">
    <property type="component" value="Unassembled WGS sequence"/>
</dbReference>
<feature type="region of interest" description="Disordered" evidence="1">
    <location>
        <begin position="520"/>
        <end position="551"/>
    </location>
</feature>
<feature type="compositionally biased region" description="Low complexity" evidence="1">
    <location>
        <begin position="660"/>
        <end position="674"/>
    </location>
</feature>
<keyword evidence="3" id="KW-1185">Reference proteome</keyword>
<sequence length="758" mass="77537">MDLGFAYKIMRARAPVGYPPAMTTSPGEPAAPAPTTSIPGAAVEQSSEPQTPTSRPRRSLSAVALTWAPVLVEERSLEVLRKPSAVDSSGAPAASGSTAAAAEAPSPAPTSSPPAILGPLHLVPRPLVPSARGVTIGPFAEALAAVAARPPRRRPGADASALRLLVGGGSSSSPASPAVSPQPPLSLSPASPPISPPLRNRAFINPNYQHQQHHNHQQQQQQYQQQVQGAVQGASAQSNTTAAAPAPGGSKRARRGVVQQQQHQQQQLQHHQQQQLLLLPRVASQKAVHLRQQQQGSHSPTAAAAVVTGAAALSITSLMPSPSAPALSLAMAPALEVEASGQGVHPSTSPVSKESSTAWGPRCARNTTTGALQGLVAAGPITTIGHAVSTRPAAAGDAVEAAVTLPPTAGAQGSEEWECRLGVPSAESPGLISGEADSGGGGAAAVAVAREVEAGRHGEPSHGATDDGTGGHSHHDGVTASGGGAGGNGGVNGCTREAATVQLPTLPMLAMGQSYMGYQGSGSAVSRGRTPRQISSVSATSASQGGQTHGAHRQQAALQGSGSWRQMMAAEDAAGMLWVAAGAGGGAGGGHLVIDPEAEADAAELDRLEQWVAASQRNPAMVEVAIEQRRALKRLEQLRSRLLRGRGASSTDGICESDGPEPGSGTTHSGSGSSMIPSWVADAALTGRIGSDSLVALASQVSRLPHIDYDQMRDPQYRMKLKARSKQGRLAVLNPVINDELEDMPIRGRRRPWKPLHI</sequence>
<feature type="region of interest" description="Disordered" evidence="1">
    <location>
        <begin position="340"/>
        <end position="362"/>
    </location>
</feature>
<evidence type="ECO:0000313" key="3">
    <source>
        <dbReference type="Proteomes" id="UP001165090"/>
    </source>
</evidence>
<feature type="region of interest" description="Disordered" evidence="1">
    <location>
        <begin position="16"/>
        <end position="61"/>
    </location>
</feature>
<feature type="region of interest" description="Disordered" evidence="1">
    <location>
        <begin position="165"/>
        <end position="273"/>
    </location>
</feature>